<comment type="caution">
    <text evidence="1">The sequence shown here is derived from an EMBL/GenBank/DDBJ whole genome shotgun (WGS) entry which is preliminary data.</text>
</comment>
<dbReference type="EMBL" id="JAGMWN010000001">
    <property type="protein sequence ID" value="MBP5855673.1"/>
    <property type="molecule type" value="Genomic_DNA"/>
</dbReference>
<name>A0A8J7RYZ8_9PROT</name>
<keyword evidence="2" id="KW-1185">Reference proteome</keyword>
<sequence>MEDKNRSSEIRDILARVLIEQLQAEDPDPRIIATAQRYIKENPPEDIPTTDSPAGALDQFMKEKGLPFPSNKEGNA</sequence>
<gene>
    <name evidence="1" type="ORF">KAJ83_01530</name>
</gene>
<protein>
    <submittedName>
        <fullName evidence="1">Uncharacterized protein</fullName>
    </submittedName>
</protein>
<dbReference type="AlphaFoldDB" id="A0A8J7RYZ8"/>
<evidence type="ECO:0000313" key="2">
    <source>
        <dbReference type="Proteomes" id="UP000672602"/>
    </source>
</evidence>
<evidence type="ECO:0000313" key="1">
    <source>
        <dbReference type="EMBL" id="MBP5855673.1"/>
    </source>
</evidence>
<accession>A0A8J7RYZ8</accession>
<dbReference type="Proteomes" id="UP000672602">
    <property type="component" value="Unassembled WGS sequence"/>
</dbReference>
<reference evidence="1" key="1">
    <citation type="submission" date="2021-04" db="EMBL/GenBank/DDBJ databases">
        <authorList>
            <person name="Zhang D.-C."/>
        </authorList>
    </citation>
    <scope>NUCLEOTIDE SEQUENCE</scope>
    <source>
        <strain evidence="1">CGMCC 1.15697</strain>
    </source>
</reference>
<organism evidence="1 2">
    <name type="scientific">Marivibrio halodurans</name>
    <dbReference type="NCBI Taxonomy" id="2039722"/>
    <lineage>
        <taxon>Bacteria</taxon>
        <taxon>Pseudomonadati</taxon>
        <taxon>Pseudomonadota</taxon>
        <taxon>Alphaproteobacteria</taxon>
        <taxon>Rhodospirillales</taxon>
        <taxon>Rhodospirillaceae</taxon>
        <taxon>Marivibrio</taxon>
    </lineage>
</organism>
<proteinExistence type="predicted"/>
<dbReference type="RefSeq" id="WP_210680250.1">
    <property type="nucleotide sequence ID" value="NZ_JAGMWN010000001.1"/>
</dbReference>